<evidence type="ECO:0000313" key="2">
    <source>
        <dbReference type="Proteomes" id="UP000198582"/>
    </source>
</evidence>
<dbReference type="EMBL" id="FOEF01000047">
    <property type="protein sequence ID" value="SEP54452.1"/>
    <property type="molecule type" value="Genomic_DNA"/>
</dbReference>
<dbReference type="STRING" id="394193.SAMN04489732_14728"/>
<reference evidence="2" key="1">
    <citation type="submission" date="2016-10" db="EMBL/GenBank/DDBJ databases">
        <authorList>
            <person name="Varghese N."/>
            <person name="Submissions S."/>
        </authorList>
    </citation>
    <scope>NUCLEOTIDE SEQUENCE [LARGE SCALE GENOMIC DNA]</scope>
    <source>
        <strain evidence="2">DSM 44993</strain>
    </source>
</reference>
<dbReference type="Proteomes" id="UP000198582">
    <property type="component" value="Unassembled WGS sequence"/>
</dbReference>
<keyword evidence="2" id="KW-1185">Reference proteome</keyword>
<proteinExistence type="predicted"/>
<dbReference type="RefSeq" id="WP_091629750.1">
    <property type="nucleotide sequence ID" value="NZ_FOEF01000047.1"/>
</dbReference>
<dbReference type="AlphaFoldDB" id="A0A1H8YQX4"/>
<sequence length="228" mass="24003">MTAAVKTAPANAHLSAADGPVITCTNPECNLELSRTEKALSVRRNGLCAECFTDGVTVPEQAATPQPVTAPEPAEQAAEETHEETAARLATIGLDPETGDVVRCGQCDANIARKVADNPAAEYCSPVCETAAVRAAALAIAVEIVTFAYPDITEYQAETGLKAAMQHWSNGKVAGRGIAAAARAWTSRDEDYSQMHYGEQGRANSRALPILKSAVRAAREYLAAHLPA</sequence>
<name>A0A1H8YQX4_9PSEU</name>
<dbReference type="OrthoDB" id="3399802at2"/>
<accession>A0A1H8YQX4</accession>
<protein>
    <submittedName>
        <fullName evidence="1">Uncharacterized protein</fullName>
    </submittedName>
</protein>
<evidence type="ECO:0000313" key="1">
    <source>
        <dbReference type="EMBL" id="SEP54452.1"/>
    </source>
</evidence>
<gene>
    <name evidence="1" type="ORF">SAMN04489732_14728</name>
</gene>
<organism evidence="1 2">
    <name type="scientific">Amycolatopsis saalfeldensis</name>
    <dbReference type="NCBI Taxonomy" id="394193"/>
    <lineage>
        <taxon>Bacteria</taxon>
        <taxon>Bacillati</taxon>
        <taxon>Actinomycetota</taxon>
        <taxon>Actinomycetes</taxon>
        <taxon>Pseudonocardiales</taxon>
        <taxon>Pseudonocardiaceae</taxon>
        <taxon>Amycolatopsis</taxon>
    </lineage>
</organism>